<dbReference type="GO" id="GO:0071949">
    <property type="term" value="F:FAD binding"/>
    <property type="evidence" value="ECO:0007669"/>
    <property type="project" value="InterPro"/>
</dbReference>
<evidence type="ECO:0000259" key="3">
    <source>
        <dbReference type="Pfam" id="PF01494"/>
    </source>
</evidence>
<reference evidence="4" key="1">
    <citation type="submission" date="2021-01" db="EMBL/GenBank/DDBJ databases">
        <title>Whole genome shotgun sequence of Rhizocola hellebori NBRC 109834.</title>
        <authorList>
            <person name="Komaki H."/>
            <person name="Tamura T."/>
        </authorList>
    </citation>
    <scope>NUCLEOTIDE SEQUENCE</scope>
    <source>
        <strain evidence="4">NBRC 109834</strain>
    </source>
</reference>
<dbReference type="EMBL" id="BONY01000033">
    <property type="protein sequence ID" value="GIH07047.1"/>
    <property type="molecule type" value="Genomic_DNA"/>
</dbReference>
<evidence type="ECO:0000313" key="5">
    <source>
        <dbReference type="Proteomes" id="UP000612899"/>
    </source>
</evidence>
<name>A0A8J3VI72_9ACTN</name>
<dbReference type="InterPro" id="IPR050493">
    <property type="entry name" value="FAD-dep_Monooxygenase_BioMet"/>
</dbReference>
<dbReference type="Pfam" id="PF01494">
    <property type="entry name" value="FAD_binding_3"/>
    <property type="match status" value="1"/>
</dbReference>
<organism evidence="4 5">
    <name type="scientific">Rhizocola hellebori</name>
    <dbReference type="NCBI Taxonomy" id="1392758"/>
    <lineage>
        <taxon>Bacteria</taxon>
        <taxon>Bacillati</taxon>
        <taxon>Actinomycetota</taxon>
        <taxon>Actinomycetes</taxon>
        <taxon>Micromonosporales</taxon>
        <taxon>Micromonosporaceae</taxon>
        <taxon>Rhizocola</taxon>
    </lineage>
</organism>
<proteinExistence type="predicted"/>
<dbReference type="InterPro" id="IPR002938">
    <property type="entry name" value="FAD-bd"/>
</dbReference>
<gene>
    <name evidence="4" type="ORF">Rhe02_51140</name>
</gene>
<dbReference type="PANTHER" id="PTHR13789">
    <property type="entry name" value="MONOOXYGENASE"/>
    <property type="match status" value="1"/>
</dbReference>
<dbReference type="AlphaFoldDB" id="A0A8J3VI72"/>
<evidence type="ECO:0000256" key="1">
    <source>
        <dbReference type="ARBA" id="ARBA00023002"/>
    </source>
</evidence>
<keyword evidence="1" id="KW-0560">Oxidoreductase</keyword>
<evidence type="ECO:0000313" key="4">
    <source>
        <dbReference type="EMBL" id="GIH07047.1"/>
    </source>
</evidence>
<sequence>MNMTKKALIIGGGIAGPVTAMALQKAGLEPVVYEAYARGADGVGAFLTLAPNGIEALSLLGLDRLVAGLGMDTRRMRMISGSGKVLADFSNGGETSFGMPSQTLKRADLYGALRDEALRRGIRIEYGKRLADAGMDRGGVRAVFSDGSTATGDLLIGADGLHSRTRKIIDPDAPKARYVGLLNTGGFAKGLSIADEPGTFYMIFGRRCFFGYQVRPNGEVWWFANPGRKVDPTPEQLAAITPQQWRAELNDLFKDDAGPILPIIAATGDIIAGWSTYDFPTVPKWRNERMVIIGDAAHATSPSSGQGASMAAEDAVVLAKCLRDIPDPAKAFQAYEGLRRKRVEKIVAAGKRNGSGKAPGLVGRVVRDLMLPPVMRRLAKSDALRKMYEYPIDWESTVA</sequence>
<dbReference type="InterPro" id="IPR036188">
    <property type="entry name" value="FAD/NAD-bd_sf"/>
</dbReference>
<feature type="domain" description="FAD-binding" evidence="3">
    <location>
        <begin position="6"/>
        <end position="347"/>
    </location>
</feature>
<dbReference type="Proteomes" id="UP000612899">
    <property type="component" value="Unassembled WGS sequence"/>
</dbReference>
<dbReference type="SUPFAM" id="SSF51905">
    <property type="entry name" value="FAD/NAD(P)-binding domain"/>
    <property type="match status" value="1"/>
</dbReference>
<comment type="caution">
    <text evidence="4">The sequence shown here is derived from an EMBL/GenBank/DDBJ whole genome shotgun (WGS) entry which is preliminary data.</text>
</comment>
<keyword evidence="2" id="KW-0503">Monooxygenase</keyword>
<dbReference type="Gene3D" id="3.50.50.60">
    <property type="entry name" value="FAD/NAD(P)-binding domain"/>
    <property type="match status" value="1"/>
</dbReference>
<accession>A0A8J3VI72</accession>
<evidence type="ECO:0000256" key="2">
    <source>
        <dbReference type="ARBA" id="ARBA00023033"/>
    </source>
</evidence>
<dbReference type="PANTHER" id="PTHR13789:SF309">
    <property type="entry name" value="PUTATIVE (AFU_ORTHOLOGUE AFUA_6G14510)-RELATED"/>
    <property type="match status" value="1"/>
</dbReference>
<protein>
    <submittedName>
        <fullName evidence="4">FAD-dependent oxidoreductase</fullName>
    </submittedName>
</protein>
<dbReference type="PRINTS" id="PR00420">
    <property type="entry name" value="RNGMNOXGNASE"/>
</dbReference>
<dbReference type="GO" id="GO:0004497">
    <property type="term" value="F:monooxygenase activity"/>
    <property type="evidence" value="ECO:0007669"/>
    <property type="project" value="UniProtKB-KW"/>
</dbReference>
<keyword evidence="5" id="KW-1185">Reference proteome</keyword>